<dbReference type="PRINTS" id="PR01819">
    <property type="entry name" value="DESMOGLEIN"/>
</dbReference>
<keyword evidence="5" id="KW-0106">Calcium</keyword>
<dbReference type="Gene3D" id="4.10.900.10">
    <property type="entry name" value="TCF3-CBD (Catenin binding domain)"/>
    <property type="match status" value="1"/>
</dbReference>
<dbReference type="PANTHER" id="PTHR24025">
    <property type="entry name" value="DESMOGLEIN FAMILY MEMBER"/>
    <property type="match status" value="1"/>
</dbReference>
<evidence type="ECO:0000256" key="10">
    <source>
        <dbReference type="SAM" id="MobiDB-lite"/>
    </source>
</evidence>
<dbReference type="OrthoDB" id="8961010at2759"/>
<dbReference type="GO" id="GO:0030057">
    <property type="term" value="C:desmosome"/>
    <property type="evidence" value="ECO:0007669"/>
    <property type="project" value="TreeGrafter"/>
</dbReference>
<dbReference type="InterPro" id="IPR050971">
    <property type="entry name" value="Cadherin-domain_protein"/>
</dbReference>
<dbReference type="EMBL" id="KV986561">
    <property type="protein sequence ID" value="PIO22560.1"/>
    <property type="molecule type" value="Genomic_DNA"/>
</dbReference>
<evidence type="ECO:0000313" key="13">
    <source>
        <dbReference type="Proteomes" id="UP000228934"/>
    </source>
</evidence>
<protein>
    <recommendedName>
        <fullName evidence="11">Cadherin Y-type LIR-motif domain-containing protein</fullName>
    </recommendedName>
</protein>
<dbReference type="GO" id="GO:0007156">
    <property type="term" value="P:homophilic cell adhesion via plasma membrane adhesion molecules"/>
    <property type="evidence" value="ECO:0007669"/>
    <property type="project" value="InterPro"/>
</dbReference>
<keyword evidence="6" id="KW-0130">Cell adhesion</keyword>
<keyword evidence="2" id="KW-1003">Cell membrane</keyword>
<organism evidence="12 13">
    <name type="scientific">Aquarana catesbeiana</name>
    <name type="common">American bullfrog</name>
    <name type="synonym">Rana catesbeiana</name>
    <dbReference type="NCBI Taxonomy" id="8400"/>
    <lineage>
        <taxon>Eukaryota</taxon>
        <taxon>Metazoa</taxon>
        <taxon>Chordata</taxon>
        <taxon>Craniata</taxon>
        <taxon>Vertebrata</taxon>
        <taxon>Euteleostomi</taxon>
        <taxon>Amphibia</taxon>
        <taxon>Batrachia</taxon>
        <taxon>Anura</taxon>
        <taxon>Neobatrachia</taxon>
        <taxon>Ranoidea</taxon>
        <taxon>Ranidae</taxon>
        <taxon>Aquarana</taxon>
    </lineage>
</organism>
<evidence type="ECO:0000256" key="1">
    <source>
        <dbReference type="ARBA" id="ARBA00004236"/>
    </source>
</evidence>
<gene>
    <name evidence="12" type="ORF">AB205_0168890</name>
</gene>
<dbReference type="Pfam" id="PF01049">
    <property type="entry name" value="CADH_Y-type_LIR"/>
    <property type="match status" value="1"/>
</dbReference>
<dbReference type="InterPro" id="IPR027397">
    <property type="entry name" value="Catenin-bd_sf"/>
</dbReference>
<evidence type="ECO:0000256" key="4">
    <source>
        <dbReference type="ARBA" id="ARBA00022737"/>
    </source>
</evidence>
<dbReference type="GO" id="GO:0005509">
    <property type="term" value="F:calcium ion binding"/>
    <property type="evidence" value="ECO:0007669"/>
    <property type="project" value="InterPro"/>
</dbReference>
<name>A0A2G9R3U9_AQUCT</name>
<sequence>MPKNIWIGSHQVNILITDNQGLSCPEKQVLKLSVCALVPLLLLLCSCGSQGKGFLTVPEDGPEGTILIHNKEGPVPEDTAIMPLAIGAIGAAGAGAGAAVGAGMLKGSGYAMEAMDGYDYSAKGMYSSSMYGMGGRYEESGALLTAGEMATGGAGAGMRAIGVLGSGSGAGAQVSFGAAGAGGSQVVLNEEFMRGYFFDRGMMCADEDMAQAAKDCLLMYSQEGAGSISGSVGCCSLIESDFEDDRYLDDLGLKFKVLADICLGVNVASDAEISKYTAYEEVRQGAVLSEVVADIDLAHKEEVEQHGYEMQSSYMSSQSHVQEAQPIVKENVVSEESLVSSRYVQEPIMRGNVLVTEKTYTTAPTVFFEPVHRQNVLVTERVIRPAASLHNVLEVTDAENVMLTGRVIKSEKELSGLVSVAEVPESQYLLVTERVLAPNTNIKAAVSIPDMSMGKNVIVTERHFTPISGMNGNMVIPAELAAGPSMVNESVSISDGLNQGRSVYTKGGFTVEETPASGSTVGNSTSRVTKYSKVQYTRS</sequence>
<evidence type="ECO:0000256" key="8">
    <source>
        <dbReference type="ARBA" id="ARBA00023136"/>
    </source>
</evidence>
<feature type="domain" description="Cadherin Y-type LIR-motif" evidence="11">
    <location>
        <begin position="205"/>
        <end position="262"/>
    </location>
</feature>
<proteinExistence type="predicted"/>
<evidence type="ECO:0000256" key="5">
    <source>
        <dbReference type="ARBA" id="ARBA00022837"/>
    </source>
</evidence>
<dbReference type="AlphaFoldDB" id="A0A2G9R3U9"/>
<dbReference type="InterPro" id="IPR009122">
    <property type="entry name" value="Desmosomal_cadherin"/>
</dbReference>
<keyword evidence="3" id="KW-0812">Transmembrane</keyword>
<dbReference type="InterPro" id="IPR000233">
    <property type="entry name" value="Cadherin_Y-type_LIR"/>
</dbReference>
<reference evidence="13" key="1">
    <citation type="journal article" date="2017" name="Nat. Commun.">
        <title>The North American bullfrog draft genome provides insight into hormonal regulation of long noncoding RNA.</title>
        <authorList>
            <person name="Hammond S.A."/>
            <person name="Warren R.L."/>
            <person name="Vandervalk B.P."/>
            <person name="Kucuk E."/>
            <person name="Khan H."/>
            <person name="Gibb E.A."/>
            <person name="Pandoh P."/>
            <person name="Kirk H."/>
            <person name="Zhao Y."/>
            <person name="Jones M."/>
            <person name="Mungall A.J."/>
            <person name="Coope R."/>
            <person name="Pleasance S."/>
            <person name="Moore R.A."/>
            <person name="Holt R.A."/>
            <person name="Round J.M."/>
            <person name="Ohora S."/>
            <person name="Walle B.V."/>
            <person name="Veldhoen N."/>
            <person name="Helbing C.C."/>
            <person name="Birol I."/>
        </authorList>
    </citation>
    <scope>NUCLEOTIDE SEQUENCE [LARGE SCALE GENOMIC DNA]</scope>
</reference>
<comment type="subcellular location">
    <subcellularLocation>
        <location evidence="1">Cell membrane</location>
    </subcellularLocation>
</comment>
<keyword evidence="7" id="KW-1133">Transmembrane helix</keyword>
<feature type="region of interest" description="Disordered" evidence="10">
    <location>
        <begin position="511"/>
        <end position="539"/>
    </location>
</feature>
<dbReference type="GO" id="GO:0005886">
    <property type="term" value="C:plasma membrane"/>
    <property type="evidence" value="ECO:0007669"/>
    <property type="project" value="UniProtKB-SubCell"/>
</dbReference>
<evidence type="ECO:0000256" key="6">
    <source>
        <dbReference type="ARBA" id="ARBA00022889"/>
    </source>
</evidence>
<keyword evidence="4" id="KW-0677">Repeat</keyword>
<evidence type="ECO:0000256" key="7">
    <source>
        <dbReference type="ARBA" id="ARBA00022989"/>
    </source>
</evidence>
<dbReference type="Proteomes" id="UP000228934">
    <property type="component" value="Unassembled WGS sequence"/>
</dbReference>
<evidence type="ECO:0000256" key="3">
    <source>
        <dbReference type="ARBA" id="ARBA00022692"/>
    </source>
</evidence>
<keyword evidence="13" id="KW-1185">Reference proteome</keyword>
<keyword evidence="9" id="KW-0325">Glycoprotein</keyword>
<keyword evidence="8" id="KW-0472">Membrane</keyword>
<dbReference type="FunFam" id="4.10.900.10:FF:000003">
    <property type="entry name" value="Desmoglein 1"/>
    <property type="match status" value="1"/>
</dbReference>
<accession>A0A2G9R3U9</accession>
<evidence type="ECO:0000256" key="2">
    <source>
        <dbReference type="ARBA" id="ARBA00022475"/>
    </source>
</evidence>
<dbReference type="PANTHER" id="PTHR24025:SF1">
    <property type="entry name" value="DESMOGLEIN-2"/>
    <property type="match status" value="1"/>
</dbReference>
<feature type="compositionally biased region" description="Polar residues" evidence="10">
    <location>
        <begin position="516"/>
        <end position="539"/>
    </location>
</feature>
<evidence type="ECO:0000313" key="12">
    <source>
        <dbReference type="EMBL" id="PIO22560.1"/>
    </source>
</evidence>
<evidence type="ECO:0000259" key="11">
    <source>
        <dbReference type="Pfam" id="PF01049"/>
    </source>
</evidence>
<evidence type="ECO:0000256" key="9">
    <source>
        <dbReference type="ARBA" id="ARBA00023180"/>
    </source>
</evidence>